<organism evidence="1 2">
    <name type="scientific">Paracoccus laeviglucosivorans</name>
    <dbReference type="NCBI Taxonomy" id="1197861"/>
    <lineage>
        <taxon>Bacteria</taxon>
        <taxon>Pseudomonadati</taxon>
        <taxon>Pseudomonadota</taxon>
        <taxon>Alphaproteobacteria</taxon>
        <taxon>Rhodobacterales</taxon>
        <taxon>Paracoccaceae</taxon>
        <taxon>Paracoccus</taxon>
    </lineage>
</organism>
<dbReference type="EMBL" id="FXTK01000005">
    <property type="protein sequence ID" value="SMO62529.1"/>
    <property type="molecule type" value="Genomic_DNA"/>
</dbReference>
<dbReference type="OrthoDB" id="7058586at2"/>
<accession>A0A521CSR2</accession>
<proteinExistence type="predicted"/>
<gene>
    <name evidence="1" type="ORF">SAMN06265221_105133</name>
</gene>
<evidence type="ECO:0000313" key="2">
    <source>
        <dbReference type="Proteomes" id="UP000319014"/>
    </source>
</evidence>
<sequence length="154" mass="17248">MIRKGPLPGPNPLDGYRRPGDFLDCYSAPSGLSAPEAARIITAFPGWAKRLLALRNALMRPFGLRVEPREPGPYGFFPAEIESPDHVLLGFDDRHLDFRILILRADGRIHCATWVGPHHIGGRLYLCAVMPFHILILRNAMARLMRAPEGQRTC</sequence>
<protein>
    <recommendedName>
        <fullName evidence="3">DUF2867 domain-containing protein</fullName>
    </recommendedName>
</protein>
<evidence type="ECO:0008006" key="3">
    <source>
        <dbReference type="Google" id="ProtNLM"/>
    </source>
</evidence>
<evidence type="ECO:0000313" key="1">
    <source>
        <dbReference type="EMBL" id="SMO62529.1"/>
    </source>
</evidence>
<dbReference type="Pfam" id="PF11066">
    <property type="entry name" value="DUF2867"/>
    <property type="match status" value="1"/>
</dbReference>
<dbReference type="RefSeq" id="WP_142662682.1">
    <property type="nucleotide sequence ID" value="NZ_FXTK01000005.1"/>
</dbReference>
<dbReference type="Proteomes" id="UP000319014">
    <property type="component" value="Unassembled WGS sequence"/>
</dbReference>
<name>A0A521CSR2_9RHOB</name>
<reference evidence="1 2" key="1">
    <citation type="submission" date="2017-05" db="EMBL/GenBank/DDBJ databases">
        <authorList>
            <person name="Varghese N."/>
            <person name="Submissions S."/>
        </authorList>
    </citation>
    <scope>NUCLEOTIDE SEQUENCE [LARGE SCALE GENOMIC DNA]</scope>
    <source>
        <strain evidence="1 2">DSM 100094</strain>
    </source>
</reference>
<dbReference type="InterPro" id="IPR021295">
    <property type="entry name" value="DUF2867"/>
</dbReference>
<dbReference type="AlphaFoldDB" id="A0A521CSR2"/>
<keyword evidence="2" id="KW-1185">Reference proteome</keyword>